<dbReference type="PROSITE" id="PS50157">
    <property type="entry name" value="ZINC_FINGER_C2H2_2"/>
    <property type="match status" value="1"/>
</dbReference>
<dbReference type="GO" id="GO:0008270">
    <property type="term" value="F:zinc ion binding"/>
    <property type="evidence" value="ECO:0007669"/>
    <property type="project" value="UniProtKB-KW"/>
</dbReference>
<dbReference type="AlphaFoldDB" id="A0A1D2M2H5"/>
<name>A0A1D2M2H5_ORCCI</name>
<dbReference type="InterPro" id="IPR013087">
    <property type="entry name" value="Znf_C2H2_type"/>
</dbReference>
<dbReference type="OrthoDB" id="6077919at2759"/>
<dbReference type="SUPFAM" id="SSF57667">
    <property type="entry name" value="beta-beta-alpha zinc fingers"/>
    <property type="match status" value="1"/>
</dbReference>
<dbReference type="SMART" id="SM00355">
    <property type="entry name" value="ZnF_C2H2"/>
    <property type="match status" value="4"/>
</dbReference>
<evidence type="ECO:0000313" key="3">
    <source>
        <dbReference type="EMBL" id="ODM87144.1"/>
    </source>
</evidence>
<accession>A0A1D2M2H5</accession>
<organism evidence="3 4">
    <name type="scientific">Orchesella cincta</name>
    <name type="common">Springtail</name>
    <name type="synonym">Podura cincta</name>
    <dbReference type="NCBI Taxonomy" id="48709"/>
    <lineage>
        <taxon>Eukaryota</taxon>
        <taxon>Metazoa</taxon>
        <taxon>Ecdysozoa</taxon>
        <taxon>Arthropoda</taxon>
        <taxon>Hexapoda</taxon>
        <taxon>Collembola</taxon>
        <taxon>Entomobryomorpha</taxon>
        <taxon>Entomobryoidea</taxon>
        <taxon>Orchesellidae</taxon>
        <taxon>Orchesellinae</taxon>
        <taxon>Orchesella</taxon>
    </lineage>
</organism>
<evidence type="ECO:0000313" key="4">
    <source>
        <dbReference type="Proteomes" id="UP000094527"/>
    </source>
</evidence>
<gene>
    <name evidence="3" type="ORF">Ocin01_19538</name>
</gene>
<keyword evidence="1" id="KW-0862">Zinc</keyword>
<dbReference type="PROSITE" id="PS00028">
    <property type="entry name" value="ZINC_FINGER_C2H2_1"/>
    <property type="match status" value="1"/>
</dbReference>
<proteinExistence type="predicted"/>
<keyword evidence="1" id="KW-0479">Metal-binding</keyword>
<comment type="caution">
    <text evidence="3">The sequence shown here is derived from an EMBL/GenBank/DDBJ whole genome shotgun (WGS) entry which is preliminary data.</text>
</comment>
<dbReference type="Gene3D" id="3.30.160.60">
    <property type="entry name" value="Classic Zinc Finger"/>
    <property type="match status" value="1"/>
</dbReference>
<dbReference type="InterPro" id="IPR036236">
    <property type="entry name" value="Znf_C2H2_sf"/>
</dbReference>
<reference evidence="3 4" key="1">
    <citation type="journal article" date="2016" name="Genome Biol. Evol.">
        <title>Gene Family Evolution Reflects Adaptation to Soil Environmental Stressors in the Genome of the Collembolan Orchesella cincta.</title>
        <authorList>
            <person name="Faddeeva-Vakhrusheva A."/>
            <person name="Derks M.F."/>
            <person name="Anvar S.Y."/>
            <person name="Agamennone V."/>
            <person name="Suring W."/>
            <person name="Smit S."/>
            <person name="van Straalen N.M."/>
            <person name="Roelofs D."/>
        </authorList>
    </citation>
    <scope>NUCLEOTIDE SEQUENCE [LARGE SCALE GENOMIC DNA]</scope>
    <source>
        <tissue evidence="3">Mixed pool</tissue>
    </source>
</reference>
<keyword evidence="4" id="KW-1185">Reference proteome</keyword>
<feature type="domain" description="C2H2-type" evidence="2">
    <location>
        <begin position="165"/>
        <end position="193"/>
    </location>
</feature>
<dbReference type="EMBL" id="LJIJ01006061">
    <property type="protein sequence ID" value="ODM87144.1"/>
    <property type="molecule type" value="Genomic_DNA"/>
</dbReference>
<evidence type="ECO:0000256" key="1">
    <source>
        <dbReference type="PROSITE-ProRule" id="PRU00042"/>
    </source>
</evidence>
<dbReference type="Proteomes" id="UP000094527">
    <property type="component" value="Unassembled WGS sequence"/>
</dbReference>
<keyword evidence="1" id="KW-0863">Zinc-finger</keyword>
<evidence type="ECO:0000259" key="2">
    <source>
        <dbReference type="PROSITE" id="PS50157"/>
    </source>
</evidence>
<sequence length="202" mass="23899">MLFTEKWVFKRHFRNYHADQEFAVCGQPNCQEKFESQQLLKFHMDEAHPDVQNLQENRESEEGDSKCPHCELIFASKMKKDYHIAKKHMSNLLTCTTWQHYTEDLSLLSETYGANSATDGKHFRLEKKGEDAVETWLCDFCPGTFPNLMGIRNHLLKIHYYELKYICEGCDKRFCASLGLHTHRRRCEELKKKNKCVGMRRN</sequence>
<protein>
    <submittedName>
        <fullName evidence="3">Zinc finger and BTB domain-containing protein 40</fullName>
    </submittedName>
</protein>